<dbReference type="PANTHER" id="PTHR10963">
    <property type="entry name" value="GLYCOSYL HYDROLASE-RELATED"/>
    <property type="match status" value="1"/>
</dbReference>
<dbReference type="InterPro" id="IPR013320">
    <property type="entry name" value="ConA-like_dom_sf"/>
</dbReference>
<reference evidence="3 4" key="1">
    <citation type="submission" date="2019-07" db="EMBL/GenBank/DDBJ databases">
        <title>Thalassofilum flectens gen. nov., sp. nov., a novel moderate thermophilic anaerobe from a shallow sea hot spring in Kunashir Island (Russia), representing a new family in the order Bacteroidales, and proposal of Thalassofilacea fam. nov.</title>
        <authorList>
            <person name="Kochetkova T.V."/>
            <person name="Podosokorskaya O.A."/>
            <person name="Novikov A."/>
            <person name="Elcheninov A.G."/>
            <person name="Toshchakov S.V."/>
            <person name="Kublanov I.V."/>
        </authorList>
    </citation>
    <scope>NUCLEOTIDE SEQUENCE [LARGE SCALE GENOMIC DNA]</scope>
    <source>
        <strain evidence="3 4">38-H</strain>
    </source>
</reference>
<name>A0A7D3XFD6_9BACT</name>
<dbReference type="KEGG" id="ttz:FHG85_10880"/>
<dbReference type="InterPro" id="IPR050546">
    <property type="entry name" value="Glycosyl_Hydrlase_16"/>
</dbReference>
<sequence>MAIPSKFKVFTNRIFGNFKNTETVEATRQALEKEYDEFNDFQNSDELKRYLELEEWVKSGEHKKVKAELSRLTFKNSEEQKTEKEFKKLSKSKSVKKFLKNNGPETPEVKRYLDLKKTVESDEFKKRKSYLLSKNKFEQSEAYTKLKEYNELKQSDRIKWYFSLLKDSKKFDEFRRWSLEFYDDFDSNNIDSQKWLTKFFWGDALLNKNYSFSNDLQNYTDKNFEIENSILRIVTRKETSEGIAWDKKFGFVPKNFHYTSGVINTGHVLRLKEGKVEAKVRVSCNPGVTHAFYLVGNTVLPEIDVFIKTDSNPFSLAGAYFTPKGNGKISKSISKIGGVKCNQEFYILGVEWNKNNIVWSINGTPYKVEKNTTPDIPMYLVLASSVNSKVDDSSLPAHFEIDWVRCYLPQQL</sequence>
<feature type="domain" description="GH16" evidence="2">
    <location>
        <begin position="175"/>
        <end position="412"/>
    </location>
</feature>
<protein>
    <submittedName>
        <fullName evidence="3">Family 16 glycosylhydrolase</fullName>
    </submittedName>
</protein>
<keyword evidence="4" id="KW-1185">Reference proteome</keyword>
<dbReference type="PANTHER" id="PTHR10963:SF55">
    <property type="entry name" value="GLYCOSIDE HYDROLASE FAMILY 16 PROTEIN"/>
    <property type="match status" value="1"/>
</dbReference>
<dbReference type="InterPro" id="IPR000757">
    <property type="entry name" value="Beta-glucanase-like"/>
</dbReference>
<dbReference type="Gene3D" id="2.60.120.200">
    <property type="match status" value="1"/>
</dbReference>
<dbReference type="Pfam" id="PF00722">
    <property type="entry name" value="Glyco_hydro_16"/>
    <property type="match status" value="1"/>
</dbReference>
<organism evidence="3 4">
    <name type="scientific">Tenuifilum thalassicum</name>
    <dbReference type="NCBI Taxonomy" id="2590900"/>
    <lineage>
        <taxon>Bacteria</taxon>
        <taxon>Pseudomonadati</taxon>
        <taxon>Bacteroidota</taxon>
        <taxon>Bacteroidia</taxon>
        <taxon>Bacteroidales</taxon>
        <taxon>Tenuifilaceae</taxon>
        <taxon>Tenuifilum</taxon>
    </lineage>
</organism>
<evidence type="ECO:0000256" key="1">
    <source>
        <dbReference type="ARBA" id="ARBA00006865"/>
    </source>
</evidence>
<evidence type="ECO:0000313" key="3">
    <source>
        <dbReference type="EMBL" id="QKG80747.1"/>
    </source>
</evidence>
<comment type="similarity">
    <text evidence="1">Belongs to the glycosyl hydrolase 16 family.</text>
</comment>
<dbReference type="RefSeq" id="WP_173075803.1">
    <property type="nucleotide sequence ID" value="NZ_CP041345.1"/>
</dbReference>
<keyword evidence="3" id="KW-0378">Hydrolase</keyword>
<gene>
    <name evidence="3" type="ORF">FHG85_10880</name>
</gene>
<dbReference type="GO" id="GO:0004553">
    <property type="term" value="F:hydrolase activity, hydrolyzing O-glycosyl compounds"/>
    <property type="evidence" value="ECO:0007669"/>
    <property type="project" value="InterPro"/>
</dbReference>
<dbReference type="PROSITE" id="PS51762">
    <property type="entry name" value="GH16_2"/>
    <property type="match status" value="1"/>
</dbReference>
<evidence type="ECO:0000259" key="2">
    <source>
        <dbReference type="PROSITE" id="PS51762"/>
    </source>
</evidence>
<proteinExistence type="inferred from homology"/>
<evidence type="ECO:0000313" key="4">
    <source>
        <dbReference type="Proteomes" id="UP000500961"/>
    </source>
</evidence>
<dbReference type="AlphaFoldDB" id="A0A7D3XFD6"/>
<accession>A0A7D3XFD6</accession>
<dbReference type="Proteomes" id="UP000500961">
    <property type="component" value="Chromosome"/>
</dbReference>
<dbReference type="GO" id="GO:0005975">
    <property type="term" value="P:carbohydrate metabolic process"/>
    <property type="evidence" value="ECO:0007669"/>
    <property type="project" value="InterPro"/>
</dbReference>
<dbReference type="SUPFAM" id="SSF49899">
    <property type="entry name" value="Concanavalin A-like lectins/glucanases"/>
    <property type="match status" value="1"/>
</dbReference>
<dbReference type="EMBL" id="CP041345">
    <property type="protein sequence ID" value="QKG80747.1"/>
    <property type="molecule type" value="Genomic_DNA"/>
</dbReference>